<keyword evidence="5" id="KW-0732">Signal</keyword>
<keyword evidence="2" id="KW-0442">Lipid degradation</keyword>
<gene>
    <name evidence="6" type="ORF">ACIBG2_34075</name>
</gene>
<keyword evidence="1 6" id="KW-0378">Hydrolase</keyword>
<evidence type="ECO:0000256" key="1">
    <source>
        <dbReference type="ARBA" id="ARBA00022801"/>
    </source>
</evidence>
<dbReference type="EMBL" id="JBITGY010000010">
    <property type="protein sequence ID" value="MFI6502448.1"/>
    <property type="molecule type" value="Genomic_DNA"/>
</dbReference>
<dbReference type="Proteomes" id="UP001612741">
    <property type="component" value="Unassembled WGS sequence"/>
</dbReference>
<dbReference type="PANTHER" id="PTHR10272">
    <property type="entry name" value="PLATELET-ACTIVATING FACTOR ACETYLHYDROLASE"/>
    <property type="match status" value="1"/>
</dbReference>
<evidence type="ECO:0000313" key="6">
    <source>
        <dbReference type="EMBL" id="MFI6502448.1"/>
    </source>
</evidence>
<evidence type="ECO:0000256" key="2">
    <source>
        <dbReference type="ARBA" id="ARBA00022963"/>
    </source>
</evidence>
<name>A0ABW7Z2P0_9ACTN</name>
<dbReference type="SUPFAM" id="SSF53474">
    <property type="entry name" value="alpha/beta-Hydrolases"/>
    <property type="match status" value="1"/>
</dbReference>
<keyword evidence="3" id="KW-0443">Lipid metabolism</keyword>
<evidence type="ECO:0000256" key="3">
    <source>
        <dbReference type="ARBA" id="ARBA00023098"/>
    </source>
</evidence>
<comment type="caution">
    <text evidence="6">The sequence shown here is derived from an EMBL/GenBank/DDBJ whole genome shotgun (WGS) entry which is preliminary data.</text>
</comment>
<feature type="signal peptide" evidence="5">
    <location>
        <begin position="1"/>
        <end position="21"/>
    </location>
</feature>
<dbReference type="Gene3D" id="3.40.50.1820">
    <property type="entry name" value="alpha/beta hydrolase"/>
    <property type="match status" value="1"/>
</dbReference>
<feature type="chain" id="PRO_5046598992" evidence="5">
    <location>
        <begin position="22"/>
        <end position="378"/>
    </location>
</feature>
<evidence type="ECO:0000256" key="4">
    <source>
        <dbReference type="SAM" id="MobiDB-lite"/>
    </source>
</evidence>
<dbReference type="Pfam" id="PF03403">
    <property type="entry name" value="PAF-AH_p_II"/>
    <property type="match status" value="2"/>
</dbReference>
<evidence type="ECO:0000313" key="7">
    <source>
        <dbReference type="Proteomes" id="UP001612741"/>
    </source>
</evidence>
<reference evidence="6 7" key="1">
    <citation type="submission" date="2024-10" db="EMBL/GenBank/DDBJ databases">
        <title>The Natural Products Discovery Center: Release of the First 8490 Sequenced Strains for Exploring Actinobacteria Biosynthetic Diversity.</title>
        <authorList>
            <person name="Kalkreuter E."/>
            <person name="Kautsar S.A."/>
            <person name="Yang D."/>
            <person name="Bader C.D."/>
            <person name="Teijaro C.N."/>
            <person name="Fluegel L."/>
            <person name="Davis C.M."/>
            <person name="Simpson J.R."/>
            <person name="Lauterbach L."/>
            <person name="Steele A.D."/>
            <person name="Gui C."/>
            <person name="Meng S."/>
            <person name="Li G."/>
            <person name="Viehrig K."/>
            <person name="Ye F."/>
            <person name="Su P."/>
            <person name="Kiefer A.F."/>
            <person name="Nichols A."/>
            <person name="Cepeda A.J."/>
            <person name="Yan W."/>
            <person name="Fan B."/>
            <person name="Jiang Y."/>
            <person name="Adhikari A."/>
            <person name="Zheng C.-J."/>
            <person name="Schuster L."/>
            <person name="Cowan T.M."/>
            <person name="Smanski M.J."/>
            <person name="Chevrette M.G."/>
            <person name="De Carvalho L.P.S."/>
            <person name="Shen B."/>
        </authorList>
    </citation>
    <scope>NUCLEOTIDE SEQUENCE [LARGE SCALE GENOMIC DNA]</scope>
    <source>
        <strain evidence="6 7">NPDC050545</strain>
    </source>
</reference>
<feature type="region of interest" description="Disordered" evidence="4">
    <location>
        <begin position="30"/>
        <end position="56"/>
    </location>
</feature>
<evidence type="ECO:0000256" key="5">
    <source>
        <dbReference type="SAM" id="SignalP"/>
    </source>
</evidence>
<dbReference type="GO" id="GO:0016787">
    <property type="term" value="F:hydrolase activity"/>
    <property type="evidence" value="ECO:0007669"/>
    <property type="project" value="UniProtKB-KW"/>
</dbReference>
<keyword evidence="7" id="KW-1185">Reference proteome</keyword>
<sequence>MPHIALTAAAFGVLATLTVPTASTTAAGLTASSRTDAGTAGPQTLTLPAPTGAKPVGTRHLRLVDRSRRDPLVRSRPYRELMVSLWYPAAPSTRPYAPHMAPRAAADWDEHSAPGMGVKKGLVDWAATRTHARQDAPVERGAGKLPVVLFEPGDGGPRTLGTVLVEELASRGYAVLTIDHTYEADQVEFPGGRVERAVPLPDKLTPRVIEKLLRQHHKARVADVGYILNQLPTLSGREMHGMLDLSRIGILGQSIGGSVAAQMAHDDARVDAAANLDGSYVGPVARTGVAKPFLQLAAESHTQAGDPSWKSFWARSTGWKKEVRLPGAAHGSFTDLQALLPQVKGAPSQDLIGTIDPQRSIALQRAAITDFFDRHLKP</sequence>
<dbReference type="RefSeq" id="WP_397087747.1">
    <property type="nucleotide sequence ID" value="NZ_JBITGY010000010.1"/>
</dbReference>
<accession>A0ABW7Z2P0</accession>
<dbReference type="InterPro" id="IPR029058">
    <property type="entry name" value="AB_hydrolase_fold"/>
</dbReference>
<protein>
    <submittedName>
        <fullName evidence="6">Alpha/beta hydrolase family protein</fullName>
    </submittedName>
</protein>
<dbReference type="PANTHER" id="PTHR10272:SF0">
    <property type="entry name" value="PLATELET-ACTIVATING FACTOR ACETYLHYDROLASE"/>
    <property type="match status" value="1"/>
</dbReference>
<proteinExistence type="predicted"/>
<organism evidence="6 7">
    <name type="scientific">Nonomuraea typhae</name>
    <dbReference type="NCBI Taxonomy" id="2603600"/>
    <lineage>
        <taxon>Bacteria</taxon>
        <taxon>Bacillati</taxon>
        <taxon>Actinomycetota</taxon>
        <taxon>Actinomycetes</taxon>
        <taxon>Streptosporangiales</taxon>
        <taxon>Streptosporangiaceae</taxon>
        <taxon>Nonomuraea</taxon>
    </lineage>
</organism>